<evidence type="ECO:0000313" key="8">
    <source>
        <dbReference type="Proteomes" id="UP000462621"/>
    </source>
</evidence>
<dbReference type="Gene3D" id="1.10.3730.20">
    <property type="match status" value="2"/>
</dbReference>
<dbReference type="Pfam" id="PF00892">
    <property type="entry name" value="EamA"/>
    <property type="match status" value="2"/>
</dbReference>
<protein>
    <submittedName>
        <fullName evidence="7">EamA family transporter</fullName>
    </submittedName>
</protein>
<dbReference type="PANTHER" id="PTHR22911:SF6">
    <property type="entry name" value="SOLUTE CARRIER FAMILY 35 MEMBER G1"/>
    <property type="match status" value="1"/>
</dbReference>
<evidence type="ECO:0000256" key="2">
    <source>
        <dbReference type="ARBA" id="ARBA00022692"/>
    </source>
</evidence>
<dbReference type="GO" id="GO:0016020">
    <property type="term" value="C:membrane"/>
    <property type="evidence" value="ECO:0007669"/>
    <property type="project" value="UniProtKB-SubCell"/>
</dbReference>
<evidence type="ECO:0000313" key="7">
    <source>
        <dbReference type="EMBL" id="MZI95576.1"/>
    </source>
</evidence>
<evidence type="ECO:0000256" key="3">
    <source>
        <dbReference type="ARBA" id="ARBA00022989"/>
    </source>
</evidence>
<dbReference type="AlphaFoldDB" id="A0A7X4LPF0"/>
<accession>A0A7X4LPF0</accession>
<dbReference type="EMBL" id="WEKT01000061">
    <property type="protein sequence ID" value="MZI95576.1"/>
    <property type="molecule type" value="Genomic_DNA"/>
</dbReference>
<name>A0A7X4LPF0_9VIBR</name>
<dbReference type="SUPFAM" id="SSF103481">
    <property type="entry name" value="Multidrug resistance efflux transporter EmrE"/>
    <property type="match status" value="2"/>
</dbReference>
<keyword evidence="3 5" id="KW-1133">Transmembrane helix</keyword>
<feature type="transmembrane region" description="Helical" evidence="5">
    <location>
        <begin position="40"/>
        <end position="58"/>
    </location>
</feature>
<dbReference type="Proteomes" id="UP000462621">
    <property type="component" value="Unassembled WGS sequence"/>
</dbReference>
<proteinExistence type="predicted"/>
<evidence type="ECO:0000259" key="6">
    <source>
        <dbReference type="Pfam" id="PF00892"/>
    </source>
</evidence>
<comment type="subcellular location">
    <subcellularLocation>
        <location evidence="1">Membrane</location>
        <topology evidence="1">Multi-pass membrane protein</topology>
    </subcellularLocation>
</comment>
<keyword evidence="2 5" id="KW-0812">Transmembrane</keyword>
<feature type="transmembrane region" description="Helical" evidence="5">
    <location>
        <begin position="266"/>
        <end position="284"/>
    </location>
</feature>
<comment type="caution">
    <text evidence="7">The sequence shown here is derived from an EMBL/GenBank/DDBJ whole genome shotgun (WGS) entry which is preliminary data.</text>
</comment>
<feature type="transmembrane region" description="Helical" evidence="5">
    <location>
        <begin position="150"/>
        <end position="169"/>
    </location>
</feature>
<feature type="transmembrane region" description="Helical" evidence="5">
    <location>
        <begin position="70"/>
        <end position="92"/>
    </location>
</feature>
<evidence type="ECO:0000256" key="4">
    <source>
        <dbReference type="ARBA" id="ARBA00023136"/>
    </source>
</evidence>
<feature type="transmembrane region" description="Helical" evidence="5">
    <location>
        <begin position="98"/>
        <end position="117"/>
    </location>
</feature>
<dbReference type="PANTHER" id="PTHR22911">
    <property type="entry name" value="ACYL-MALONYL CONDENSING ENZYME-RELATED"/>
    <property type="match status" value="1"/>
</dbReference>
<evidence type="ECO:0000256" key="1">
    <source>
        <dbReference type="ARBA" id="ARBA00004141"/>
    </source>
</evidence>
<dbReference type="InterPro" id="IPR037185">
    <property type="entry name" value="EmrE-like"/>
</dbReference>
<dbReference type="InterPro" id="IPR000620">
    <property type="entry name" value="EamA_dom"/>
</dbReference>
<feature type="transmembrane region" description="Helical" evidence="5">
    <location>
        <begin position="240"/>
        <end position="260"/>
    </location>
</feature>
<evidence type="ECO:0000256" key="5">
    <source>
        <dbReference type="SAM" id="Phobius"/>
    </source>
</evidence>
<sequence length="298" mass="33652">MNTKHNNTLGALLVLLATFTLTIKDSSDKYLMQHDYHPMEILWFRFAIPAVLMIVFLRKEFVIAIKATERWLIVRSALFLFCALASVIALKVIPLNTYIMIAQLGPVAYMIAGIVFFKEAISSRRIISTVLSFSGVMVILQPGLSTTFDLMYLLPLLIVFAATSYNLATKMINGNVQFISIFINTFSILGLVSTLLLGINPEWWKMPEWQDWPYLLAVPTVTIISQFCLIKAMQVAEASYLAPLFYFQIVFACLVGYWWFDEIPTSATLIGGLMIVASGLTLMLKKAKQKNYQTNEQT</sequence>
<feature type="domain" description="EamA" evidence="6">
    <location>
        <begin position="9"/>
        <end position="140"/>
    </location>
</feature>
<feature type="transmembrane region" description="Helical" evidence="5">
    <location>
        <begin position="126"/>
        <end position="144"/>
    </location>
</feature>
<feature type="transmembrane region" description="Helical" evidence="5">
    <location>
        <begin position="181"/>
        <end position="200"/>
    </location>
</feature>
<gene>
    <name evidence="7" type="ORF">F9817_20560</name>
</gene>
<organism evidence="7 8">
    <name type="scientific">Vibrio eleionomae</name>
    <dbReference type="NCBI Taxonomy" id="2653505"/>
    <lineage>
        <taxon>Bacteria</taxon>
        <taxon>Pseudomonadati</taxon>
        <taxon>Pseudomonadota</taxon>
        <taxon>Gammaproteobacteria</taxon>
        <taxon>Vibrionales</taxon>
        <taxon>Vibrionaceae</taxon>
        <taxon>Vibrio</taxon>
    </lineage>
</organism>
<feature type="transmembrane region" description="Helical" evidence="5">
    <location>
        <begin position="212"/>
        <end position="233"/>
    </location>
</feature>
<keyword evidence="8" id="KW-1185">Reference proteome</keyword>
<feature type="domain" description="EamA" evidence="6">
    <location>
        <begin position="152"/>
        <end position="278"/>
    </location>
</feature>
<dbReference type="RefSeq" id="WP_161158071.1">
    <property type="nucleotide sequence ID" value="NZ_WEKT01000061.1"/>
</dbReference>
<keyword evidence="4 5" id="KW-0472">Membrane</keyword>
<reference evidence="7 8" key="1">
    <citation type="submission" date="2019-10" db="EMBL/GenBank/DDBJ databases">
        <title>Vibrio sp. nov. isolated from a shrimp pond.</title>
        <authorList>
            <person name="Gomez-Gil B."/>
            <person name="Enciso-Ibarra J."/>
            <person name="Enciso-Ibarra K."/>
            <person name="Bolan-Mejia C."/>
        </authorList>
    </citation>
    <scope>NUCLEOTIDE SEQUENCE [LARGE SCALE GENOMIC DNA]</scope>
    <source>
        <strain evidence="7 8">CAIM 722</strain>
    </source>
</reference>